<evidence type="ECO:0000256" key="3">
    <source>
        <dbReference type="ARBA" id="ARBA00022617"/>
    </source>
</evidence>
<dbReference type="GO" id="GO:0004497">
    <property type="term" value="F:monooxygenase activity"/>
    <property type="evidence" value="ECO:0007669"/>
    <property type="project" value="UniProtKB-KW"/>
</dbReference>
<dbReference type="Gene3D" id="1.10.630.10">
    <property type="entry name" value="Cytochrome P450"/>
    <property type="match status" value="1"/>
</dbReference>
<feature type="transmembrane region" description="Helical" evidence="10">
    <location>
        <begin position="20"/>
        <end position="42"/>
    </location>
</feature>
<keyword evidence="5 9" id="KW-0560">Oxidoreductase</keyword>
<proteinExistence type="inferred from homology"/>
<dbReference type="CDD" id="cd11062">
    <property type="entry name" value="CYP58-like"/>
    <property type="match status" value="1"/>
</dbReference>
<dbReference type="InterPro" id="IPR017972">
    <property type="entry name" value="Cyt_P450_CS"/>
</dbReference>
<dbReference type="GO" id="GO:0016705">
    <property type="term" value="F:oxidoreductase activity, acting on paired donors, with incorporation or reduction of molecular oxygen"/>
    <property type="evidence" value="ECO:0007669"/>
    <property type="project" value="InterPro"/>
</dbReference>
<dbReference type="STRING" id="158607.A0A2P5I1W9"/>
<dbReference type="OrthoDB" id="3945418at2759"/>
<accession>A0A2P5I1W9</accession>
<dbReference type="Proteomes" id="UP000094444">
    <property type="component" value="Unassembled WGS sequence"/>
</dbReference>
<name>A0A2P5I1W9_DIAHE</name>
<dbReference type="SUPFAM" id="SSF48264">
    <property type="entry name" value="Cytochrome P450"/>
    <property type="match status" value="1"/>
</dbReference>
<evidence type="ECO:0000256" key="7">
    <source>
        <dbReference type="ARBA" id="ARBA00023033"/>
    </source>
</evidence>
<dbReference type="PROSITE" id="PS00086">
    <property type="entry name" value="CYTOCHROME_P450"/>
    <property type="match status" value="1"/>
</dbReference>
<dbReference type="GO" id="GO:0005506">
    <property type="term" value="F:iron ion binding"/>
    <property type="evidence" value="ECO:0007669"/>
    <property type="project" value="InterPro"/>
</dbReference>
<keyword evidence="7 9" id="KW-0503">Monooxygenase</keyword>
<comment type="cofactor">
    <cofactor evidence="1 8">
        <name>heme</name>
        <dbReference type="ChEBI" id="CHEBI:30413"/>
    </cofactor>
</comment>
<evidence type="ECO:0000313" key="11">
    <source>
        <dbReference type="EMBL" id="POS76513.1"/>
    </source>
</evidence>
<dbReference type="EMBL" id="MAVT02000360">
    <property type="protein sequence ID" value="POS76513.1"/>
    <property type="molecule type" value="Genomic_DNA"/>
</dbReference>
<dbReference type="PRINTS" id="PR00463">
    <property type="entry name" value="EP450I"/>
</dbReference>
<dbReference type="InterPro" id="IPR002401">
    <property type="entry name" value="Cyt_P450_E_grp-I"/>
</dbReference>
<keyword evidence="3 8" id="KW-0349">Heme</keyword>
<evidence type="ECO:0000313" key="12">
    <source>
        <dbReference type="Proteomes" id="UP000094444"/>
    </source>
</evidence>
<evidence type="ECO:0000256" key="1">
    <source>
        <dbReference type="ARBA" id="ARBA00001971"/>
    </source>
</evidence>
<sequence length="535" mass="61214">MMLDAATSAALTDLLRKDNFYAVFAGCLAIYLLGLAIYRLYLTPSAKFPGPRLAALCYWYEFYYDVWPHEGQYTWKIRDLHEKYGSFVRINPCEVHCNDPDFFNTLYVSSAKRKTDKWIWAVRQSWTRKSSFKTLSHDLHKRRRNQVAPFFSKSSIRRMEPLVINKVNKLCERLEARSQLNPELNKVVNLTHAFMALTGDVISNVCFGKSTGFLDMGDLGRDWYEGRVVGSRSNHLLRQFPWLFFLPLGWISGGKSRTAASLQYAQQKQKELHERVTQLVEEHDAKAADGKLYDKPQDESSSLPATVFVSMLEADVPPSEKSAARLTEEAFTLTGAGTMTTANALNSIVYYVLSRPECLARLRDELHAIFPNHSDIRSSSDLLVSPFEDYSYRRPDGRVEVIPRRVPVGMSFIEILEDEEIFPDTHAFRPERWLPATLSSTNQTRDNEETTDDPVARRRKWAVSTVFGGGSRMCIGLHLAWSEMYLTVAILVSEFGDRMKLYDVDFERDIKITIDGFDAFPGRGHKGLRVMMLSE</sequence>
<evidence type="ECO:0000256" key="9">
    <source>
        <dbReference type="RuleBase" id="RU000461"/>
    </source>
</evidence>
<dbReference type="GO" id="GO:0020037">
    <property type="term" value="F:heme binding"/>
    <property type="evidence" value="ECO:0007669"/>
    <property type="project" value="InterPro"/>
</dbReference>
<keyword evidence="12" id="KW-1185">Reference proteome</keyword>
<keyword evidence="4 8" id="KW-0479">Metal-binding</keyword>
<dbReference type="PANTHER" id="PTHR24305">
    <property type="entry name" value="CYTOCHROME P450"/>
    <property type="match status" value="1"/>
</dbReference>
<dbReference type="Pfam" id="PF00067">
    <property type="entry name" value="p450"/>
    <property type="match status" value="2"/>
</dbReference>
<evidence type="ECO:0000256" key="6">
    <source>
        <dbReference type="ARBA" id="ARBA00023004"/>
    </source>
</evidence>
<evidence type="ECO:0000256" key="8">
    <source>
        <dbReference type="PIRSR" id="PIRSR602401-1"/>
    </source>
</evidence>
<evidence type="ECO:0000256" key="5">
    <source>
        <dbReference type="ARBA" id="ARBA00023002"/>
    </source>
</evidence>
<dbReference type="InterPro" id="IPR001128">
    <property type="entry name" value="Cyt_P450"/>
</dbReference>
<organism evidence="11 12">
    <name type="scientific">Diaporthe helianthi</name>
    <dbReference type="NCBI Taxonomy" id="158607"/>
    <lineage>
        <taxon>Eukaryota</taxon>
        <taxon>Fungi</taxon>
        <taxon>Dikarya</taxon>
        <taxon>Ascomycota</taxon>
        <taxon>Pezizomycotina</taxon>
        <taxon>Sordariomycetes</taxon>
        <taxon>Sordariomycetidae</taxon>
        <taxon>Diaporthales</taxon>
        <taxon>Diaporthaceae</taxon>
        <taxon>Diaporthe</taxon>
    </lineage>
</organism>
<keyword evidence="10" id="KW-0472">Membrane</keyword>
<dbReference type="AlphaFoldDB" id="A0A2P5I1W9"/>
<gene>
    <name evidence="11" type="ORF">DHEL01_v205083</name>
</gene>
<keyword evidence="10" id="KW-1133">Transmembrane helix</keyword>
<comment type="similarity">
    <text evidence="2 9">Belongs to the cytochrome P450 family.</text>
</comment>
<dbReference type="PANTHER" id="PTHR24305:SF157">
    <property type="entry name" value="N-ACETYLTRYPTOPHAN 6-HYDROXYLASE IVOC-RELATED"/>
    <property type="match status" value="1"/>
</dbReference>
<dbReference type="InParanoid" id="A0A2P5I1W9"/>
<dbReference type="InterPro" id="IPR036396">
    <property type="entry name" value="Cyt_P450_sf"/>
</dbReference>
<protein>
    <submittedName>
        <fullName evidence="11">Cytochrome P450</fullName>
    </submittedName>
</protein>
<dbReference type="InterPro" id="IPR050121">
    <property type="entry name" value="Cytochrome_P450_monoxygenase"/>
</dbReference>
<feature type="binding site" description="axial binding residue" evidence="8">
    <location>
        <position position="474"/>
    </location>
    <ligand>
        <name>heme</name>
        <dbReference type="ChEBI" id="CHEBI:30413"/>
    </ligand>
    <ligandPart>
        <name>Fe</name>
        <dbReference type="ChEBI" id="CHEBI:18248"/>
    </ligandPart>
</feature>
<keyword evidence="6 8" id="KW-0408">Iron</keyword>
<evidence type="ECO:0000256" key="10">
    <source>
        <dbReference type="SAM" id="Phobius"/>
    </source>
</evidence>
<keyword evidence="10" id="KW-0812">Transmembrane</keyword>
<evidence type="ECO:0000256" key="2">
    <source>
        <dbReference type="ARBA" id="ARBA00010617"/>
    </source>
</evidence>
<reference evidence="11" key="1">
    <citation type="submission" date="2017-09" db="EMBL/GenBank/DDBJ databases">
        <title>Polyketide synthases of a Diaporthe helianthi virulent isolate.</title>
        <authorList>
            <person name="Baroncelli R."/>
        </authorList>
    </citation>
    <scope>NUCLEOTIDE SEQUENCE [LARGE SCALE GENOMIC DNA]</scope>
    <source>
        <strain evidence="11">7/96</strain>
    </source>
</reference>
<evidence type="ECO:0000256" key="4">
    <source>
        <dbReference type="ARBA" id="ARBA00022723"/>
    </source>
</evidence>
<comment type="caution">
    <text evidence="11">The sequence shown here is derived from an EMBL/GenBank/DDBJ whole genome shotgun (WGS) entry which is preliminary data.</text>
</comment>